<dbReference type="Pfam" id="PF07992">
    <property type="entry name" value="Pyr_redox_2"/>
    <property type="match status" value="1"/>
</dbReference>
<keyword evidence="5" id="KW-0670">Pyruvate</keyword>
<dbReference type="InterPro" id="IPR017896">
    <property type="entry name" value="4Fe4S_Fe-S-bd"/>
</dbReference>
<dbReference type="InterPro" id="IPR028261">
    <property type="entry name" value="DPD_II"/>
</dbReference>
<dbReference type="PANTHER" id="PTHR42783">
    <property type="entry name" value="GLUTAMATE SYNTHASE [NADPH] SMALL CHAIN"/>
    <property type="match status" value="1"/>
</dbReference>
<dbReference type="NCBIfam" id="NF009410">
    <property type="entry name" value="PRK12771.1"/>
    <property type="match status" value="1"/>
</dbReference>
<evidence type="ECO:0000256" key="3">
    <source>
        <dbReference type="ARBA" id="ARBA00023014"/>
    </source>
</evidence>
<dbReference type="Gene3D" id="3.30.70.20">
    <property type="match status" value="1"/>
</dbReference>
<keyword evidence="3" id="KW-0411">Iron-sulfur</keyword>
<dbReference type="Gene3D" id="3.50.50.60">
    <property type="entry name" value="FAD/NAD(P)-binding domain"/>
    <property type="match status" value="2"/>
</dbReference>
<dbReference type="STRING" id="58114.SAMN05216270_107238"/>
<dbReference type="AlphaFoldDB" id="A0A1G6XLI6"/>
<dbReference type="SUPFAM" id="SSF46548">
    <property type="entry name" value="alpha-helical ferredoxin"/>
    <property type="match status" value="2"/>
</dbReference>
<keyword evidence="1" id="KW-0479">Metal-binding</keyword>
<evidence type="ECO:0000256" key="2">
    <source>
        <dbReference type="ARBA" id="ARBA00023004"/>
    </source>
</evidence>
<feature type="domain" description="4Fe-4S ferredoxin-type" evidence="4">
    <location>
        <begin position="510"/>
        <end position="539"/>
    </location>
</feature>
<dbReference type="SUPFAM" id="SSF51971">
    <property type="entry name" value="Nucleotide-binding domain"/>
    <property type="match status" value="1"/>
</dbReference>
<proteinExistence type="predicted"/>
<dbReference type="PANTHER" id="PTHR42783:SF3">
    <property type="entry name" value="GLUTAMATE SYNTHASE [NADPH] SMALL CHAIN-RELATED"/>
    <property type="match status" value="1"/>
</dbReference>
<organism evidence="5 6">
    <name type="scientific">Glycomyces harbinensis</name>
    <dbReference type="NCBI Taxonomy" id="58114"/>
    <lineage>
        <taxon>Bacteria</taxon>
        <taxon>Bacillati</taxon>
        <taxon>Actinomycetota</taxon>
        <taxon>Actinomycetes</taxon>
        <taxon>Glycomycetales</taxon>
        <taxon>Glycomycetaceae</taxon>
        <taxon>Glycomyces</taxon>
    </lineage>
</organism>
<dbReference type="InterPro" id="IPR036188">
    <property type="entry name" value="FAD/NAD-bd_sf"/>
</dbReference>
<dbReference type="GO" id="GO:0046872">
    <property type="term" value="F:metal ion binding"/>
    <property type="evidence" value="ECO:0007669"/>
    <property type="project" value="UniProtKB-KW"/>
</dbReference>
<name>A0A1G6XLI6_9ACTN</name>
<dbReference type="GO" id="GO:0051536">
    <property type="term" value="F:iron-sulfur cluster binding"/>
    <property type="evidence" value="ECO:0007669"/>
    <property type="project" value="UniProtKB-KW"/>
</dbReference>
<dbReference type="Proteomes" id="UP000198949">
    <property type="component" value="Unassembled WGS sequence"/>
</dbReference>
<dbReference type="PRINTS" id="PR00469">
    <property type="entry name" value="PNDRDTASEII"/>
</dbReference>
<dbReference type="InterPro" id="IPR023753">
    <property type="entry name" value="FAD/NAD-binding_dom"/>
</dbReference>
<accession>A0A1G6XLI6</accession>
<evidence type="ECO:0000259" key="4">
    <source>
        <dbReference type="PROSITE" id="PS51379"/>
    </source>
</evidence>
<dbReference type="OrthoDB" id="9803192at2"/>
<dbReference type="PROSITE" id="PS00198">
    <property type="entry name" value="4FE4S_FER_1"/>
    <property type="match status" value="1"/>
</dbReference>
<protein>
    <submittedName>
        <fullName evidence="5">2-oxoacid:acceptor oxidoreductase, delta subunit, pyruvate/2-ketoisovalerate family</fullName>
    </submittedName>
</protein>
<reference evidence="6" key="1">
    <citation type="submission" date="2016-10" db="EMBL/GenBank/DDBJ databases">
        <authorList>
            <person name="Varghese N."/>
            <person name="Submissions S."/>
        </authorList>
    </citation>
    <scope>NUCLEOTIDE SEQUENCE [LARGE SCALE GENOMIC DNA]</scope>
    <source>
        <strain evidence="6">CGMCC 4.3516</strain>
    </source>
</reference>
<keyword evidence="2" id="KW-0408">Iron</keyword>
<dbReference type="Pfam" id="PF14691">
    <property type="entry name" value="Fer4_20"/>
    <property type="match status" value="1"/>
</dbReference>
<evidence type="ECO:0000256" key="1">
    <source>
        <dbReference type="ARBA" id="ARBA00022723"/>
    </source>
</evidence>
<dbReference type="PRINTS" id="PR00368">
    <property type="entry name" value="FADPNR"/>
</dbReference>
<dbReference type="EMBL" id="FNAD01000007">
    <property type="protein sequence ID" value="SDD79058.1"/>
    <property type="molecule type" value="Genomic_DNA"/>
</dbReference>
<dbReference type="Gene3D" id="1.10.1060.10">
    <property type="entry name" value="Alpha-helical ferredoxin"/>
    <property type="match status" value="1"/>
</dbReference>
<evidence type="ECO:0000313" key="5">
    <source>
        <dbReference type="EMBL" id="SDD79058.1"/>
    </source>
</evidence>
<dbReference type="PROSITE" id="PS51379">
    <property type="entry name" value="4FE4S_FER_2"/>
    <property type="match status" value="1"/>
</dbReference>
<dbReference type="Pfam" id="PF12838">
    <property type="entry name" value="Fer4_7"/>
    <property type="match status" value="1"/>
</dbReference>
<gene>
    <name evidence="5" type="ORF">SAMN05216270_107238</name>
</gene>
<dbReference type="InterPro" id="IPR009051">
    <property type="entry name" value="Helical_ferredxn"/>
</dbReference>
<dbReference type="InterPro" id="IPR017900">
    <property type="entry name" value="4Fe4S_Fe_S_CS"/>
</dbReference>
<evidence type="ECO:0000313" key="6">
    <source>
        <dbReference type="Proteomes" id="UP000198949"/>
    </source>
</evidence>
<dbReference type="RefSeq" id="WP_091035724.1">
    <property type="nucleotide sequence ID" value="NZ_FNAD01000007.1"/>
</dbReference>
<sequence>MTAERRRLPFAVTLATGTSLANHTGAWRTERPVYRNLRAPCGDACPAEEDVQGWLYRAEEGEYEAAWRLLMAENPFPAIMGRVCYHPCETACNRGQVDEAVGINAVERFLGDRAIKQGWTMPVEAAPTGRRVLVVGAGPAGLAAAYHLRLLGHEVTVADAAERPGGMMRYGIPAYRLPRDVLDAEIDRVARMGVTFELGHPVTDLDAEREAYDAVFLAIGAQIGKRAYIPAGESPRLLDALAVLRSVAEDEPVRLGRRVVVYGGGNTAMDAARTARRLGATEAVVVYRRTRERMPAHESEVAEALDEGVQIRWLSTISAAAGEAIVLERMELDDTGFPRPTGQFETLAADSVVLAVGQDVDRTLIAALPETDGAVAVDEAFMTATPGVFAGGDMVPSERTCTVAVGHGKRAARRIHAWLTGIQPASGPKPPIADIERLNTWYYTEAPHQMRPRLETARRIGTFDEVVGGLDAETALFEARRCMSCGNCFECDNCYGMCPDNAIVKLGPGKGFAIDLDYCKGCGICAAECPAGAIAMIEEET</sequence>
<keyword evidence="6" id="KW-1185">Reference proteome</keyword>
<dbReference type="GO" id="GO:0016491">
    <property type="term" value="F:oxidoreductase activity"/>
    <property type="evidence" value="ECO:0007669"/>
    <property type="project" value="InterPro"/>
</dbReference>